<dbReference type="NCBIfam" id="TIGR01414">
    <property type="entry name" value="autotrans_barl"/>
    <property type="match status" value="1"/>
</dbReference>
<dbReference type="InterPro" id="IPR036709">
    <property type="entry name" value="Autotransporte_beta_dom_sf"/>
</dbReference>
<dbReference type="Proteomes" id="UP000551709">
    <property type="component" value="Chromosome"/>
</dbReference>
<accession>A0A8T5VFF7</accession>
<protein>
    <submittedName>
        <fullName evidence="1">Autotransporter domain-containing protein</fullName>
    </submittedName>
</protein>
<evidence type="ECO:0000313" key="2">
    <source>
        <dbReference type="Proteomes" id="UP000551709"/>
    </source>
</evidence>
<dbReference type="InterPro" id="IPR005546">
    <property type="entry name" value="Autotransporte_beta"/>
</dbReference>
<dbReference type="EMBL" id="CP096255">
    <property type="protein sequence ID" value="UPT88970.1"/>
    <property type="molecule type" value="Genomic_DNA"/>
</dbReference>
<reference evidence="1" key="2">
    <citation type="submission" date="2022-04" db="EMBL/GenBank/DDBJ databases">
        <authorList>
            <person name="Bromfield E.S.P."/>
            <person name="Cloutier S."/>
        </authorList>
    </citation>
    <scope>NUCLEOTIDE SEQUENCE</scope>
    <source>
        <strain evidence="1">1S5</strain>
    </source>
</reference>
<dbReference type="PROSITE" id="PS51208">
    <property type="entry name" value="AUTOTRANSPORTER"/>
    <property type="match status" value="1"/>
</dbReference>
<reference evidence="1" key="1">
    <citation type="journal article" date="2017" name="Syst. Appl. Microbiol.">
        <title>Soybeans inoculated with root zone soils of Canadian native legumes harbour diverse and novel Bradyrhizobium spp. that possess agricultural potential.</title>
        <authorList>
            <person name="Bromfield E.S.P."/>
            <person name="Cloutier S."/>
            <person name="Tambong J.T."/>
            <person name="Tran Thi T.V."/>
        </authorList>
    </citation>
    <scope>NUCLEOTIDE SEQUENCE</scope>
    <source>
        <strain evidence="1">1S5</strain>
    </source>
</reference>
<sequence>MTPRNIVRATTSRRRAVLLSTAIGALGSSLPWFIMPAEAACVITGAGSQTALQSGDSITCIGMGNTLVRTASGVSGVTVNVGDGSPTSLNDPALAGIVFDTTSNSAIKVLGNASVAPANSDGIIVSGGGNNTITVDAGAAIGSPTVGTTALGLAGSNNNIVLIGGTVGSGAAGTAGIGIFGGSAGNQVNILSSGIVQGNGPAAIDLNGAASGNTINNAGTISNASGTAIFGSNNQDTIINSGAISSNGVSIAVDLKDGNDVFELRAGSNITGWVVGGNGADTLRLGGTANAAFDLSTFGASNQFREFEALEKTGSSTWTLNGSTTEIASMNVLAGTVEVNGSMPNIATTVSAGILSGNGAIGNITVLSGGTVLPGNLGTLTSSGNVTFNAGSTYAISVTATGQSEKILAVSAALNGGTVAVNTIAGAYNPSTQYTILSTTTGVTGSFSGVTVSGYNPQLFASSLSYDGFSVFLTLNYNNAAFLSLAQTQNQKAVAGALSAFGPNLPFLSSFAGQSDAQLRYSLDQLSGEAATGAQQGAFQFTSQFLGLMLDPFVGGRSGMSTGDTAFGFSPERAALPDDIALAYNKVLGTPAVKAPAFAERWTAWGTAFGGTNRTSGDPVMIGSHDLGARAGGVAAGADYHFGRDALVGFALSGGGTKWDLAQAIGGGKSDAIQAGVYTAVRTGPAYFAASLAVANHWMSTDRLAPFGNQLTAKFDAQTVGGRIEGGYRFATPIGGLTPYVAAQAQAFRTPTYTEADLAGSGFGLTYRGRTASDTRSELGARFDRATLVTPNSVLTLRGRAAWAHDWVSDPTLVAAFQALPGASFIVNGATPAKDTALASAGAELKFSNGVALSAKFDGEFAARSTTYSGTASLRYAW</sequence>
<name>A0A8T5VFF7_9BRAD</name>
<dbReference type="RefSeq" id="WP_224580913.1">
    <property type="nucleotide sequence ID" value="NZ_CP096255.1"/>
</dbReference>
<dbReference type="Pfam" id="PF03797">
    <property type="entry name" value="Autotransporter"/>
    <property type="match status" value="1"/>
</dbReference>
<gene>
    <name evidence="1" type="ORF">HAP41_0000008310</name>
</gene>
<organism evidence="1 2">
    <name type="scientific">Bradyrhizobium barranii subsp. apii</name>
    <dbReference type="NCBI Taxonomy" id="2819348"/>
    <lineage>
        <taxon>Bacteria</taxon>
        <taxon>Pseudomonadati</taxon>
        <taxon>Pseudomonadota</taxon>
        <taxon>Alphaproteobacteria</taxon>
        <taxon>Hyphomicrobiales</taxon>
        <taxon>Nitrobacteraceae</taxon>
        <taxon>Bradyrhizobium</taxon>
        <taxon>Bradyrhizobium barranii</taxon>
    </lineage>
</organism>
<dbReference type="SUPFAM" id="SSF103515">
    <property type="entry name" value="Autotransporter"/>
    <property type="match status" value="1"/>
</dbReference>
<dbReference type="InterPro" id="IPR011050">
    <property type="entry name" value="Pectin_lyase_fold/virulence"/>
</dbReference>
<dbReference type="InterPro" id="IPR006311">
    <property type="entry name" value="TAT_signal"/>
</dbReference>
<proteinExistence type="predicted"/>
<dbReference type="SMART" id="SM00869">
    <property type="entry name" value="Autotransporter"/>
    <property type="match status" value="1"/>
</dbReference>
<dbReference type="GO" id="GO:0019867">
    <property type="term" value="C:outer membrane"/>
    <property type="evidence" value="ECO:0007669"/>
    <property type="project" value="InterPro"/>
</dbReference>
<dbReference type="PROSITE" id="PS51318">
    <property type="entry name" value="TAT"/>
    <property type="match status" value="1"/>
</dbReference>
<dbReference type="SUPFAM" id="SSF51126">
    <property type="entry name" value="Pectin lyase-like"/>
    <property type="match status" value="1"/>
</dbReference>
<evidence type="ECO:0000313" key="1">
    <source>
        <dbReference type="EMBL" id="UPT88970.1"/>
    </source>
</evidence>
<dbReference type="InterPro" id="IPR006315">
    <property type="entry name" value="OM_autotransptr_brl_dom"/>
</dbReference>
<dbReference type="AlphaFoldDB" id="A0A8T5VFF7"/>
<dbReference type="Gene3D" id="2.40.128.130">
    <property type="entry name" value="Autotransporter beta-domain"/>
    <property type="match status" value="1"/>
</dbReference>